<sequence>MVLKITMWREEDFMRRCGNDFWVIPSKFHDENSQDCRIAAAEINCKSEAGQREENFNAPRRHER</sequence>
<name>A0A6P1BG19_9BRAD</name>
<reference evidence="1 2" key="1">
    <citation type="journal article" date="2020" name="Arch. Microbiol.">
        <title>Bradyrhizobium uaiense sp. nov., a new highly efficient cowpea symbiont.</title>
        <authorList>
            <person name="Cabral Michel D."/>
            <person name="Azarias Guimaraes A."/>
            <person name="Martins da Costa E."/>
            <person name="Soares de Carvalho T."/>
            <person name="Balsanelli E."/>
            <person name="Willems A."/>
            <person name="Maltempi de Souza E."/>
            <person name="de Souza Moreira F.M."/>
        </authorList>
    </citation>
    <scope>NUCLEOTIDE SEQUENCE [LARGE SCALE GENOMIC DNA]</scope>
    <source>
        <strain evidence="1 2">UFLA 03-164</strain>
    </source>
</reference>
<evidence type="ECO:0000313" key="2">
    <source>
        <dbReference type="Proteomes" id="UP000468531"/>
    </source>
</evidence>
<protein>
    <submittedName>
        <fullName evidence="1">Uncharacterized protein</fullName>
    </submittedName>
</protein>
<comment type="caution">
    <text evidence="1">The sequence shown here is derived from an EMBL/GenBank/DDBJ whole genome shotgun (WGS) entry which is preliminary data.</text>
</comment>
<evidence type="ECO:0000313" key="1">
    <source>
        <dbReference type="EMBL" id="NEU96580.1"/>
    </source>
</evidence>
<proteinExistence type="predicted"/>
<accession>A0A6P1BG19</accession>
<dbReference type="Proteomes" id="UP000468531">
    <property type="component" value="Unassembled WGS sequence"/>
</dbReference>
<organism evidence="1 2">
    <name type="scientific">Bradyrhizobium uaiense</name>
    <dbReference type="NCBI Taxonomy" id="2594946"/>
    <lineage>
        <taxon>Bacteria</taxon>
        <taxon>Pseudomonadati</taxon>
        <taxon>Pseudomonadota</taxon>
        <taxon>Alphaproteobacteria</taxon>
        <taxon>Hyphomicrobiales</taxon>
        <taxon>Nitrobacteraceae</taxon>
        <taxon>Bradyrhizobium</taxon>
    </lineage>
</organism>
<keyword evidence="2" id="KW-1185">Reference proteome</keyword>
<dbReference type="EMBL" id="VKHP01000038">
    <property type="protein sequence ID" value="NEU96580.1"/>
    <property type="molecule type" value="Genomic_DNA"/>
</dbReference>
<dbReference type="AlphaFoldDB" id="A0A6P1BG19"/>
<gene>
    <name evidence="1" type="ORF">FNJ47_12220</name>
</gene>
<dbReference type="RefSeq" id="WP_163153302.1">
    <property type="nucleotide sequence ID" value="NZ_VKHP01000038.1"/>
</dbReference>